<dbReference type="HOGENOM" id="CLU_3268143_0_0_9"/>
<reference evidence="2 3" key="1">
    <citation type="submission" date="2009-01" db="EMBL/GenBank/DDBJ databases">
        <authorList>
            <person name="Fulton L."/>
            <person name="Clifton S."/>
            <person name="Fulton B."/>
            <person name="Xu J."/>
            <person name="Minx P."/>
            <person name="Pepin K.H."/>
            <person name="Johnson M."/>
            <person name="Bhonagiri V."/>
            <person name="Nash W.E."/>
            <person name="Mardis E.R."/>
            <person name="Wilson R.K."/>
        </authorList>
    </citation>
    <scope>NUCLEOTIDE SEQUENCE [LARGE SCALE GENOMIC DNA]</scope>
    <source>
        <strain evidence="2 3">DSM 5476</strain>
    </source>
</reference>
<evidence type="ECO:0000313" key="2">
    <source>
        <dbReference type="EMBL" id="EEG28479.1"/>
    </source>
</evidence>
<comment type="caution">
    <text evidence="2">The sequence shown here is derived from an EMBL/GenBank/DDBJ whole genome shotgun (WGS) entry which is preliminary data.</text>
</comment>
<evidence type="ECO:0000313" key="3">
    <source>
        <dbReference type="Proteomes" id="UP000003340"/>
    </source>
</evidence>
<protein>
    <submittedName>
        <fullName evidence="2">Uncharacterized protein</fullName>
    </submittedName>
</protein>
<keyword evidence="3" id="KW-1185">Reference proteome</keyword>
<name>C0EJ13_9FIRM</name>
<dbReference type="Proteomes" id="UP000003340">
    <property type="component" value="Unassembled WGS sequence"/>
</dbReference>
<proteinExistence type="predicted"/>
<gene>
    <name evidence="2" type="ORF">CLOSTMETH_03860</name>
</gene>
<organism evidence="2 3">
    <name type="scientific">[Clostridium] methylpentosum DSM 5476</name>
    <dbReference type="NCBI Taxonomy" id="537013"/>
    <lineage>
        <taxon>Bacteria</taxon>
        <taxon>Bacillati</taxon>
        <taxon>Bacillota</taxon>
        <taxon>Clostridia</taxon>
        <taxon>Eubacteriales</taxon>
        <taxon>Oscillospiraceae</taxon>
        <taxon>Oscillospiraceae incertae sedis</taxon>
    </lineage>
</organism>
<dbReference type="AlphaFoldDB" id="C0EJ13"/>
<evidence type="ECO:0000256" key="1">
    <source>
        <dbReference type="SAM" id="MobiDB-lite"/>
    </source>
</evidence>
<accession>C0EJ13</accession>
<sequence length="41" mass="4712">MCPHIKNPSKLQNEVRGKSRHSNVVRRTPFFIRRACAAYAA</sequence>
<dbReference type="EMBL" id="ACEC01000136">
    <property type="protein sequence ID" value="EEG28479.1"/>
    <property type="molecule type" value="Genomic_DNA"/>
</dbReference>
<feature type="region of interest" description="Disordered" evidence="1">
    <location>
        <begin position="1"/>
        <end position="21"/>
    </location>
</feature>
<reference evidence="2 3" key="2">
    <citation type="submission" date="2009-02" db="EMBL/GenBank/DDBJ databases">
        <title>Draft genome sequence of Clostridium methylpentosum (DSM 5476).</title>
        <authorList>
            <person name="Sudarsanam P."/>
            <person name="Ley R."/>
            <person name="Guruge J."/>
            <person name="Turnbaugh P.J."/>
            <person name="Mahowald M."/>
            <person name="Liep D."/>
            <person name="Gordon J."/>
        </authorList>
    </citation>
    <scope>NUCLEOTIDE SEQUENCE [LARGE SCALE GENOMIC DNA]</scope>
    <source>
        <strain evidence="2 3">DSM 5476</strain>
    </source>
</reference>